<dbReference type="NCBIfam" id="TIGR00129">
    <property type="entry name" value="fdhD_narQ"/>
    <property type="match status" value="1"/>
</dbReference>
<gene>
    <name evidence="3" type="primary">fdhD</name>
    <name evidence="4" type="ORF">1219</name>
</gene>
<dbReference type="PIRSF" id="PIRSF015626">
    <property type="entry name" value="FdhD"/>
    <property type="match status" value="1"/>
</dbReference>
<dbReference type="GO" id="GO:0016783">
    <property type="term" value="F:sulfurtransferase activity"/>
    <property type="evidence" value="ECO:0007669"/>
    <property type="project" value="InterPro"/>
</dbReference>
<keyword evidence="2 3" id="KW-0501">Molybdenum cofactor biosynthesis</keyword>
<dbReference type="GO" id="GO:0006777">
    <property type="term" value="P:Mo-molybdopterin cofactor biosynthetic process"/>
    <property type="evidence" value="ECO:0007669"/>
    <property type="project" value="UniProtKB-UniRule"/>
</dbReference>
<comment type="subcellular location">
    <subcellularLocation>
        <location evidence="3">Cytoplasm</location>
    </subcellularLocation>
</comment>
<dbReference type="RefSeq" id="WP_157609543.1">
    <property type="nucleotide sequence ID" value="NZ_CGIH01000033.1"/>
</dbReference>
<dbReference type="GO" id="GO:0097163">
    <property type="term" value="F:sulfur carrier activity"/>
    <property type="evidence" value="ECO:0007669"/>
    <property type="project" value="UniProtKB-UniRule"/>
</dbReference>
<feature type="binding site" evidence="3">
    <location>
        <begin position="246"/>
        <end position="251"/>
    </location>
    <ligand>
        <name>Mo-bis(molybdopterin guanine dinucleotide)</name>
        <dbReference type="ChEBI" id="CHEBI:60539"/>
    </ligand>
</feature>
<dbReference type="AlphaFoldDB" id="A0A0E4C966"/>
<dbReference type="Gene3D" id="3.40.140.10">
    <property type="entry name" value="Cytidine Deaminase, domain 2"/>
    <property type="match status" value="1"/>
</dbReference>
<dbReference type="Pfam" id="PF02634">
    <property type="entry name" value="FdhD-NarQ"/>
    <property type="match status" value="1"/>
</dbReference>
<dbReference type="Gene3D" id="3.10.20.10">
    <property type="match status" value="1"/>
</dbReference>
<dbReference type="Proteomes" id="UP000045545">
    <property type="component" value="Unassembled WGS sequence"/>
</dbReference>
<evidence type="ECO:0000256" key="2">
    <source>
        <dbReference type="ARBA" id="ARBA00023150"/>
    </source>
</evidence>
<dbReference type="OrthoDB" id="9782042at2"/>
<dbReference type="PANTHER" id="PTHR30592">
    <property type="entry name" value="FORMATE DEHYDROGENASE"/>
    <property type="match status" value="1"/>
</dbReference>
<comment type="similarity">
    <text evidence="3">Belongs to the FdhD family.</text>
</comment>
<protein>
    <recommendedName>
        <fullName evidence="3">Sulfur carrier protein FdhD</fullName>
    </recommendedName>
</protein>
<evidence type="ECO:0000313" key="4">
    <source>
        <dbReference type="EMBL" id="CFX88232.1"/>
    </source>
</evidence>
<keyword evidence="5" id="KW-1185">Reference proteome</keyword>
<organism evidence="4 5">
    <name type="scientific">Syntrophomonas zehnderi OL-4</name>
    <dbReference type="NCBI Taxonomy" id="690567"/>
    <lineage>
        <taxon>Bacteria</taxon>
        <taxon>Bacillati</taxon>
        <taxon>Bacillota</taxon>
        <taxon>Clostridia</taxon>
        <taxon>Eubacteriales</taxon>
        <taxon>Syntrophomonadaceae</taxon>
        <taxon>Syntrophomonas</taxon>
    </lineage>
</organism>
<accession>A0A0E4C966</accession>
<evidence type="ECO:0000313" key="5">
    <source>
        <dbReference type="Proteomes" id="UP000045545"/>
    </source>
</evidence>
<dbReference type="EMBL" id="CGIH01000033">
    <property type="protein sequence ID" value="CFX88232.1"/>
    <property type="molecule type" value="Genomic_DNA"/>
</dbReference>
<dbReference type="PANTHER" id="PTHR30592:SF1">
    <property type="entry name" value="SULFUR CARRIER PROTEIN FDHD"/>
    <property type="match status" value="1"/>
</dbReference>
<dbReference type="InterPro" id="IPR003786">
    <property type="entry name" value="FdhD"/>
</dbReference>
<comment type="function">
    <text evidence="3">Required for formate dehydrogenase (FDH) activity. Acts as a sulfur carrier protein that transfers sulfur from IscS to the molybdenum cofactor prior to its insertion into FDH.</text>
</comment>
<dbReference type="STRING" id="690567.1219"/>
<dbReference type="GO" id="GO:0005737">
    <property type="term" value="C:cytoplasm"/>
    <property type="evidence" value="ECO:0007669"/>
    <property type="project" value="UniProtKB-SubCell"/>
</dbReference>
<evidence type="ECO:0000256" key="1">
    <source>
        <dbReference type="ARBA" id="ARBA00022490"/>
    </source>
</evidence>
<keyword evidence="1 3" id="KW-0963">Cytoplasm</keyword>
<dbReference type="SUPFAM" id="SSF53927">
    <property type="entry name" value="Cytidine deaminase-like"/>
    <property type="match status" value="1"/>
</dbReference>
<dbReference type="HAMAP" id="MF_00187">
    <property type="entry name" value="FdhD"/>
    <property type="match status" value="1"/>
</dbReference>
<proteinExistence type="inferred from homology"/>
<name>A0A0E4C966_9FIRM</name>
<sequence>MSGWPLYVNREILMFNGENVEIKEASVVTEKPLTVFLNHNELATLICSPGGLKELTVGFLLSEGLLKARSQIEDIRLREEDGLVWIETYEPIAQTDNFLRRHIASCCGKGRAGLYFINDARQLQPVKSDWLLPFKQIQVLMAELEQRAESFRLTGGVHSAVLADESGIIIHYDDIGRHNAVDKVLGYAFLNDLPTFNKCLLLSGRVASEILIKAARGNIPVILSRAAPTELTLELAEELNLCVVGFARGNRFSIYTHPEKILMD</sequence>
<evidence type="ECO:0000256" key="3">
    <source>
        <dbReference type="HAMAP-Rule" id="MF_00187"/>
    </source>
</evidence>
<dbReference type="InterPro" id="IPR016193">
    <property type="entry name" value="Cytidine_deaminase-like"/>
</dbReference>
<reference evidence="4 5" key="1">
    <citation type="submission" date="2015-03" db="EMBL/GenBank/DDBJ databases">
        <authorList>
            <person name="Murphy D."/>
        </authorList>
    </citation>
    <scope>NUCLEOTIDE SEQUENCE [LARGE SCALE GENOMIC DNA]</scope>
    <source>
        <strain evidence="4 5">OL-4</strain>
    </source>
</reference>
<feature type="active site" description="Cysteine persulfide intermediate" evidence="3">
    <location>
        <position position="107"/>
    </location>
</feature>